<dbReference type="AlphaFoldDB" id="A0A151MJN2"/>
<sequence>MQLQDLWLLPKGIRYLGGPGQSLTDNVKIFTQRTEEPETAKGEKHHSNGVLVSSCCSSNTHKASLSPVLLPSPRCPGSGRGMGFPDDWDKELPTPLPSLQEASLGRHPRANPPGKLVLCPKCAPAACVPGAVQGAVCMY</sequence>
<accession>A0A151MJN2</accession>
<protein>
    <submittedName>
        <fullName evidence="2">Uncharacterized protein</fullName>
    </submittedName>
</protein>
<name>A0A151MJN2_ALLMI</name>
<evidence type="ECO:0000313" key="3">
    <source>
        <dbReference type="Proteomes" id="UP000050525"/>
    </source>
</evidence>
<reference evidence="2 3" key="1">
    <citation type="journal article" date="2012" name="Genome Biol.">
        <title>Sequencing three crocodilian genomes to illuminate the evolution of archosaurs and amniotes.</title>
        <authorList>
            <person name="St John J.A."/>
            <person name="Braun E.L."/>
            <person name="Isberg S.R."/>
            <person name="Miles L.G."/>
            <person name="Chong A.Y."/>
            <person name="Gongora J."/>
            <person name="Dalzell P."/>
            <person name="Moran C."/>
            <person name="Bed'hom B."/>
            <person name="Abzhanov A."/>
            <person name="Burgess S.C."/>
            <person name="Cooksey A.M."/>
            <person name="Castoe T.A."/>
            <person name="Crawford N.G."/>
            <person name="Densmore L.D."/>
            <person name="Drew J.C."/>
            <person name="Edwards S.V."/>
            <person name="Faircloth B.C."/>
            <person name="Fujita M.K."/>
            <person name="Greenwold M.J."/>
            <person name="Hoffmann F.G."/>
            <person name="Howard J.M."/>
            <person name="Iguchi T."/>
            <person name="Janes D.E."/>
            <person name="Khan S.Y."/>
            <person name="Kohno S."/>
            <person name="de Koning A.J."/>
            <person name="Lance S.L."/>
            <person name="McCarthy F.M."/>
            <person name="McCormack J.E."/>
            <person name="Merchant M.E."/>
            <person name="Peterson D.G."/>
            <person name="Pollock D.D."/>
            <person name="Pourmand N."/>
            <person name="Raney B.J."/>
            <person name="Roessler K.A."/>
            <person name="Sanford J.R."/>
            <person name="Sawyer R.H."/>
            <person name="Schmidt C.J."/>
            <person name="Triplett E.W."/>
            <person name="Tuberville T.D."/>
            <person name="Venegas-Anaya M."/>
            <person name="Howard J.T."/>
            <person name="Jarvis E.D."/>
            <person name="Guillette L.J.Jr."/>
            <person name="Glenn T.C."/>
            <person name="Green R.E."/>
            <person name="Ray D.A."/>
        </authorList>
    </citation>
    <scope>NUCLEOTIDE SEQUENCE [LARGE SCALE GENOMIC DNA]</scope>
    <source>
        <strain evidence="2">KSC_2009_1</strain>
    </source>
</reference>
<keyword evidence="3" id="KW-1185">Reference proteome</keyword>
<gene>
    <name evidence="2" type="ORF">Y1Q_0017828</name>
</gene>
<proteinExistence type="predicted"/>
<dbReference type="EMBL" id="AKHW03006032">
    <property type="protein sequence ID" value="KYO24742.1"/>
    <property type="molecule type" value="Genomic_DNA"/>
</dbReference>
<feature type="region of interest" description="Disordered" evidence="1">
    <location>
        <begin position="63"/>
        <end position="107"/>
    </location>
</feature>
<comment type="caution">
    <text evidence="2">The sequence shown here is derived from an EMBL/GenBank/DDBJ whole genome shotgun (WGS) entry which is preliminary data.</text>
</comment>
<dbReference type="Proteomes" id="UP000050525">
    <property type="component" value="Unassembled WGS sequence"/>
</dbReference>
<evidence type="ECO:0000256" key="1">
    <source>
        <dbReference type="SAM" id="MobiDB-lite"/>
    </source>
</evidence>
<organism evidence="2 3">
    <name type="scientific">Alligator mississippiensis</name>
    <name type="common">American alligator</name>
    <dbReference type="NCBI Taxonomy" id="8496"/>
    <lineage>
        <taxon>Eukaryota</taxon>
        <taxon>Metazoa</taxon>
        <taxon>Chordata</taxon>
        <taxon>Craniata</taxon>
        <taxon>Vertebrata</taxon>
        <taxon>Euteleostomi</taxon>
        <taxon>Archelosauria</taxon>
        <taxon>Archosauria</taxon>
        <taxon>Crocodylia</taxon>
        <taxon>Alligatoridae</taxon>
        <taxon>Alligatorinae</taxon>
        <taxon>Alligator</taxon>
    </lineage>
</organism>
<evidence type="ECO:0000313" key="2">
    <source>
        <dbReference type="EMBL" id="KYO24742.1"/>
    </source>
</evidence>